<dbReference type="Pfam" id="PF11009">
    <property type="entry name" value="BrxC"/>
    <property type="match status" value="1"/>
</dbReference>
<gene>
    <name evidence="1" type="primary">ytxJ</name>
    <name evidence="1" type="ORF">VP395_00885</name>
</gene>
<organism evidence="1 2">
    <name type="scientific">Mariniflexile soesokkakense</name>
    <dbReference type="NCBI Taxonomy" id="1343160"/>
    <lineage>
        <taxon>Bacteria</taxon>
        <taxon>Pseudomonadati</taxon>
        <taxon>Bacteroidota</taxon>
        <taxon>Flavobacteriia</taxon>
        <taxon>Flavobacteriales</taxon>
        <taxon>Flavobacteriaceae</taxon>
        <taxon>Mariniflexile</taxon>
    </lineage>
</organism>
<sequence>MGLFNKLFSGSTEEKETKTLPWIPLNELEQLQDIETKSSTKTQVVFKHSTRCGISRMVIKQFELDYRLNENDLDLYYLDLLNYRDISNKIASNFQVIHESPQLLVIKNGEVEAYESHGGINSLDLGRFL</sequence>
<comment type="caution">
    <text evidence="1">The sequence shown here is derived from an EMBL/GenBank/DDBJ whole genome shotgun (WGS) entry which is preliminary data.</text>
</comment>
<dbReference type="InterPro" id="IPR036249">
    <property type="entry name" value="Thioredoxin-like_sf"/>
</dbReference>
<accession>A0ABV0A5R5</accession>
<protein>
    <submittedName>
        <fullName evidence="1">Bacillithiol system redox-active protein YtxJ</fullName>
    </submittedName>
</protein>
<evidence type="ECO:0000313" key="1">
    <source>
        <dbReference type="EMBL" id="MEN3322268.1"/>
    </source>
</evidence>
<proteinExistence type="predicted"/>
<dbReference type="Gene3D" id="3.40.30.10">
    <property type="entry name" value="Glutaredoxin"/>
    <property type="match status" value="1"/>
</dbReference>
<dbReference type="InterPro" id="IPR022551">
    <property type="entry name" value="BrxC"/>
</dbReference>
<name>A0ABV0A5R5_9FLAO</name>
<keyword evidence="2" id="KW-1185">Reference proteome</keyword>
<dbReference type="Proteomes" id="UP001416393">
    <property type="component" value="Unassembled WGS sequence"/>
</dbReference>
<dbReference type="EMBL" id="JAZHYP010000001">
    <property type="protein sequence ID" value="MEN3322268.1"/>
    <property type="molecule type" value="Genomic_DNA"/>
</dbReference>
<reference evidence="1 2" key="1">
    <citation type="submission" date="2024-01" db="EMBL/GenBank/DDBJ databases">
        <title>Mariniflexile litorale sp. nov., isolated from the shallow sediments of the Sea of Japan.</title>
        <authorList>
            <person name="Romanenko L."/>
            <person name="Bystritskaya E."/>
            <person name="Isaeva M."/>
        </authorList>
    </citation>
    <scope>NUCLEOTIDE SEQUENCE [LARGE SCALE GENOMIC DNA]</scope>
    <source>
        <strain evidence="1 2">KCTC 32427</strain>
    </source>
</reference>
<dbReference type="NCBIfam" id="TIGR04019">
    <property type="entry name" value="B_thiol_YtxJ"/>
    <property type="match status" value="1"/>
</dbReference>
<evidence type="ECO:0000313" key="2">
    <source>
        <dbReference type="Proteomes" id="UP001416393"/>
    </source>
</evidence>
<dbReference type="RefSeq" id="WP_346239813.1">
    <property type="nucleotide sequence ID" value="NZ_JAZHYP010000001.1"/>
</dbReference>
<dbReference type="SUPFAM" id="SSF52833">
    <property type="entry name" value="Thioredoxin-like"/>
    <property type="match status" value="1"/>
</dbReference>